<dbReference type="EMBL" id="MEUP01000115">
    <property type="protein sequence ID" value="OGC44718.1"/>
    <property type="molecule type" value="Genomic_DNA"/>
</dbReference>
<feature type="transmembrane region" description="Helical" evidence="1">
    <location>
        <begin position="51"/>
        <end position="68"/>
    </location>
</feature>
<keyword evidence="1" id="KW-0472">Membrane</keyword>
<dbReference type="Proteomes" id="UP000178631">
    <property type="component" value="Unassembled WGS sequence"/>
</dbReference>
<evidence type="ECO:0000313" key="2">
    <source>
        <dbReference type="EMBL" id="OGC44718.1"/>
    </source>
</evidence>
<comment type="caution">
    <text evidence="2">The sequence shown here is derived from an EMBL/GenBank/DDBJ whole genome shotgun (WGS) entry which is preliminary data.</text>
</comment>
<keyword evidence="1" id="KW-0812">Transmembrane</keyword>
<dbReference type="AlphaFoldDB" id="A0A1F4UIC5"/>
<name>A0A1F4UIC5_9BACT</name>
<feature type="transmembrane region" description="Helical" evidence="1">
    <location>
        <begin position="12"/>
        <end position="45"/>
    </location>
</feature>
<keyword evidence="1" id="KW-1133">Transmembrane helix</keyword>
<evidence type="ECO:0000256" key="1">
    <source>
        <dbReference type="SAM" id="Phobius"/>
    </source>
</evidence>
<proteinExistence type="predicted"/>
<accession>A0A1F4UIC5</accession>
<reference evidence="2 3" key="1">
    <citation type="journal article" date="2016" name="Nat. Commun.">
        <title>Thousands of microbial genomes shed light on interconnected biogeochemical processes in an aquifer system.</title>
        <authorList>
            <person name="Anantharaman K."/>
            <person name="Brown C.T."/>
            <person name="Hug L.A."/>
            <person name="Sharon I."/>
            <person name="Castelle C.J."/>
            <person name="Probst A.J."/>
            <person name="Thomas B.C."/>
            <person name="Singh A."/>
            <person name="Wilkins M.J."/>
            <person name="Karaoz U."/>
            <person name="Brodie E.L."/>
            <person name="Williams K.H."/>
            <person name="Hubbard S.S."/>
            <person name="Banfield J.F."/>
        </authorList>
    </citation>
    <scope>NUCLEOTIDE SEQUENCE [LARGE SCALE GENOMIC DNA]</scope>
</reference>
<evidence type="ECO:0008006" key="4">
    <source>
        <dbReference type="Google" id="ProtNLM"/>
    </source>
</evidence>
<feature type="transmembrane region" description="Helical" evidence="1">
    <location>
        <begin position="99"/>
        <end position="122"/>
    </location>
</feature>
<protein>
    <recommendedName>
        <fullName evidence="4">Rod shape-determining protein MreD</fullName>
    </recommendedName>
</protein>
<feature type="transmembrane region" description="Helical" evidence="1">
    <location>
        <begin position="75"/>
        <end position="93"/>
    </location>
</feature>
<sequence length="171" mass="19354">MLKRIKYMLKGLILIISIFLLMLLESFFLRVFSFSIFVILTVSLYKRVGDIWFYLFVALVGIALDTVLHMPIGIHMLILGGLLITLQISWLLIPRGSNSGYIPIYFFVISYYLLLPISTSLIQDNIFPEILGSTILWVFVKGLISVALCILIDRVFVSLRDSSGGTSIRLS</sequence>
<gene>
    <name evidence="2" type="ORF">A3J98_02925</name>
</gene>
<feature type="transmembrane region" description="Helical" evidence="1">
    <location>
        <begin position="134"/>
        <end position="157"/>
    </location>
</feature>
<organism evidence="2 3">
    <name type="scientific">candidate division WS6 bacterium RIFOXYC1_FULL_33_10</name>
    <dbReference type="NCBI Taxonomy" id="1802606"/>
    <lineage>
        <taxon>Bacteria</taxon>
        <taxon>Candidatus Dojkabacteria</taxon>
    </lineage>
</organism>
<evidence type="ECO:0000313" key="3">
    <source>
        <dbReference type="Proteomes" id="UP000178631"/>
    </source>
</evidence>